<dbReference type="EMBL" id="CP096040">
    <property type="protein sequence ID" value="USQ97553.1"/>
    <property type="molecule type" value="Genomic_DNA"/>
</dbReference>
<proteinExistence type="predicted"/>
<protein>
    <submittedName>
        <fullName evidence="1">Uncharacterized protein</fullName>
    </submittedName>
</protein>
<keyword evidence="2" id="KW-1185">Reference proteome</keyword>
<name>A0ABY4ZXJ1_9CAUL</name>
<accession>A0ABY4ZXJ1</accession>
<evidence type="ECO:0000313" key="1">
    <source>
        <dbReference type="EMBL" id="USQ97553.1"/>
    </source>
</evidence>
<organism evidence="1 2">
    <name type="scientific">Caulobacter segnis</name>
    <dbReference type="NCBI Taxonomy" id="88688"/>
    <lineage>
        <taxon>Bacteria</taxon>
        <taxon>Pseudomonadati</taxon>
        <taxon>Pseudomonadota</taxon>
        <taxon>Alphaproteobacteria</taxon>
        <taxon>Caulobacterales</taxon>
        <taxon>Caulobacteraceae</taxon>
        <taxon>Caulobacter</taxon>
    </lineage>
</organism>
<dbReference type="Proteomes" id="UP001057520">
    <property type="component" value="Chromosome"/>
</dbReference>
<evidence type="ECO:0000313" key="2">
    <source>
        <dbReference type="Proteomes" id="UP001057520"/>
    </source>
</evidence>
<reference evidence="1 2" key="1">
    <citation type="submission" date="2022-04" db="EMBL/GenBank/DDBJ databases">
        <title>Genome sequence of soybean root-associated Caulobacter segnis RL271.</title>
        <authorList>
            <person name="Longley R."/>
            <person name="Bonito G."/>
            <person name="Trigodet F."/>
            <person name="Crosson S."/>
            <person name="Fiebig A."/>
        </authorList>
    </citation>
    <scope>NUCLEOTIDE SEQUENCE [LARGE SCALE GENOMIC DNA]</scope>
    <source>
        <strain evidence="1 2">RL271</strain>
    </source>
</reference>
<sequence length="511" mass="53261">MTAPVATAVIGPKAQGRNYGLRRYAGSRLTSERQARLSDFALSLAGWAMLRRRRFVGMLPLVADGSAFAVVRARHLGEGELGPIAVAHLLIVEAALLEAIDWASPRLLRLLPEPDDTAFGLEPLTVSPAALSPTAKPMTTPRVGWGDVAVDVGDDDPEAALIALIEGVEPSAQRARLTGWVSTSLIAPAGDLDPARIFKLVTHPSVESPAVFAATHELSSLKTTAEPPLAWKAWLKLAAIAEREPDAAALRSAQWSQDKARQPADDVMFEEIASACAALSPSAMVALLRAVMRHAQGGDAASAALREGVSETFDALVAVADAQGAAFYVRGLADGADPGALKALRGLDTVMAKPAVAAWLGDVAHKLDLASIVGLWAADLTTDPAFADDLALAGTAFLDAVLDAALKRLDDEGARRLAGALLRLHCQRSPHDGARVRAALAALLARPPTTADAALADPAVLAATKTFAPELSADLAARAIPAGLRHAQRPADFTRAAWALVAAASDGRTAR</sequence>
<gene>
    <name evidence="1" type="ORF">MZV50_08460</name>
</gene>